<comment type="caution">
    <text evidence="1">The sequence shown here is derived from an EMBL/GenBank/DDBJ whole genome shotgun (WGS) entry which is preliminary data.</text>
</comment>
<evidence type="ECO:0000313" key="2">
    <source>
        <dbReference type="Proteomes" id="UP000616151"/>
    </source>
</evidence>
<protein>
    <submittedName>
        <fullName evidence="1">TIM barrel protein</fullName>
    </submittedName>
</protein>
<name>A0ACC5R857_9HYPH</name>
<organism evidence="1 2">
    <name type="scientific">Taklimakanibacter albus</name>
    <dbReference type="NCBI Taxonomy" id="2800327"/>
    <lineage>
        <taxon>Bacteria</taxon>
        <taxon>Pseudomonadati</taxon>
        <taxon>Pseudomonadota</taxon>
        <taxon>Alphaproteobacteria</taxon>
        <taxon>Hyphomicrobiales</taxon>
        <taxon>Aestuariivirgaceae</taxon>
        <taxon>Taklimakanibacter</taxon>
    </lineage>
</organism>
<sequence>MTQTAKDKIVLANAPVSFGAFEITVGIDPHVPDGEGILDAVSGAGYRGIDLGPAGYLGQGDELKKRLNDRKLGLAGGYLELPYSEPARMRPALHELDILLDVFDAAGVPESGLKPKPTLADLGSDRRKAHPGQAATNRDLGFDKEGWKRFADGLESAVARCRERGYEPTFHHETGTHIEAVWEIEKMLELTSIDLCLDTGHLLLGQGEPVKALKEWNGRINHIHLKDARINVIDKIVKEAAPVIEIWRRGAFCALGKGDVDIDGVLDHLRRHYAGWLVVEQDILPDASAPDRPAKDQVANLNYLSQRGF</sequence>
<accession>A0ACC5R857</accession>
<keyword evidence="2" id="KW-1185">Reference proteome</keyword>
<gene>
    <name evidence="1" type="ORF">JHL16_20985</name>
</gene>
<dbReference type="Proteomes" id="UP000616151">
    <property type="component" value="Unassembled WGS sequence"/>
</dbReference>
<proteinExistence type="predicted"/>
<evidence type="ECO:0000313" key="1">
    <source>
        <dbReference type="EMBL" id="MBK1868846.1"/>
    </source>
</evidence>
<dbReference type="EMBL" id="JAENHL010000007">
    <property type="protein sequence ID" value="MBK1868846.1"/>
    <property type="molecule type" value="Genomic_DNA"/>
</dbReference>
<reference evidence="1" key="1">
    <citation type="submission" date="2021-01" db="EMBL/GenBank/DDBJ databases">
        <authorList>
            <person name="Sun Q."/>
        </authorList>
    </citation>
    <scope>NUCLEOTIDE SEQUENCE</scope>
    <source>
        <strain evidence="1">YIM B02566</strain>
    </source>
</reference>